<evidence type="ECO:0000313" key="1">
    <source>
        <dbReference type="EMBL" id="QHT94328.1"/>
    </source>
</evidence>
<reference evidence="1" key="1">
    <citation type="journal article" date="2020" name="Nature">
        <title>Giant virus diversity and host interactions through global metagenomics.</title>
        <authorList>
            <person name="Schulz F."/>
            <person name="Roux S."/>
            <person name="Paez-Espino D."/>
            <person name="Jungbluth S."/>
            <person name="Walsh D.A."/>
            <person name="Denef V.J."/>
            <person name="McMahon K.D."/>
            <person name="Konstantinidis K.T."/>
            <person name="Eloe-Fadrosh E.A."/>
            <person name="Kyrpides N.C."/>
            <person name="Woyke T."/>
        </authorList>
    </citation>
    <scope>NUCLEOTIDE SEQUENCE</scope>
    <source>
        <strain evidence="1">GVMAG-M-3300024258-28</strain>
    </source>
</reference>
<dbReference type="InterPro" id="IPR027417">
    <property type="entry name" value="P-loop_NTPase"/>
</dbReference>
<organism evidence="1">
    <name type="scientific">viral metagenome</name>
    <dbReference type="NCBI Taxonomy" id="1070528"/>
    <lineage>
        <taxon>unclassified sequences</taxon>
        <taxon>metagenomes</taxon>
        <taxon>organismal metagenomes</taxon>
    </lineage>
</organism>
<sequence>MTQGYTSKIYFLETDKIHSQASFNIIGYCSLADTNKFTFTTSSPTTDSFPKKGSLTIHINNYYNITESKTMMVTSNNAITAKTEKKLYIVHEDAQGQQYLYYSENYNYSFSGENNSILEITSCFQTTFDHLLSKMAETDFQERTNKVKEFLTNIENEITALRSRQLLNEPKRSQSGGKIPENFVDLNVTDEIENLFRSMIGNYIKAVNEFINLPNLKKVLALNNSELKEIENLKQYIPLLNKFHYVGIDNTQLTEDNHKFFMIGADFKANKRTNIRKILDTPENKTKIEYLTKGIDIPADTEGINTNLNNENKYTDSNKRTYFNINDFANEILENIFLCKEPYFQIETSGSNIADTDRELNKNLAYFFYYILEIIEKEKECIQNILHDTGLLTELNDNEELKSAINKKIQERIDVSILTYLKIRNDQHNRKEYNQRRFNIQLESLSGAGNTTKTMVLDYNDDHTQYYTKDKEGAFNTNSKDIPEYKHKYIFGNFTNIFRPEKSNKEIAGYVNEIIDKLKEENPKPVFVMGYGSSGAGKTSTLISRKISETDREDGILIEICNKLATEKTYDNINVKIIELYKNPNDTDNNDSRIQATNYIGFSKKTTNTNNGYNANFTYNKTNNYFQLKDVITHTNNHPFRVYKQENAETNMLTKKFPVNTRLGDYLTYVIDTDRHVKGTPNNINSSRSHSLVFLNLSNSVNKKNAYLIVGDFAGVENEFNCDNNETINDFLSIKKLDGKLFYENEIYNGTKDPIGKIVQNGGGQDEKDNIQSALQGIPFDYGNINTVPTFLNKFFPKLNDQTHLLNFKKSIRLVRAMANIQIEQDTDKEKRMLDSKQIASINSIKPEEYIPSWNAYKQQAESKINEVSKNAELIKKNTIEFNAKQELKSLFTGEKWGPDSTGLFVKQEGSIYDNYLNDNYLNDELLTIPVLPNRDPNSKGNITELKSIHAQNSKSQHSNPTIYISPINNSSNGFTVLERCFVEQVSQDTKDWLKAKIAEKMSEEKKYITKENLFFTSEKKDPLQNGLELTTRYEFSLTKYNLYDKALTAEKDKLFILPYIFLILSEKKPTLSGVKPTLSGRESIFNTSDQNIKGIVNTLLSSSKIDQGTNMSIDEISQKLFSQANLTGKSKIMKKSDGIPVDNSPNKKNPFEPFVKKFLPINYNDSTENSNITPDPKLQKLLENEVDNSKIFSFNLSTGTFNSEKKFIDSVLNEDSKLLPYLIELEKYTYEKQDLGKTVCENRRVEGTFINHSLSELRETIREILMIKNKDMLHVVPNYVNICFDKYCPTHKGCFSFKPTVRTNQSTTKQNRLIIQQIQTYFNDKIDGPYHNDNFTDPNEVLYKDLVLCIFCVFNISKGANNPPPVPYVDINELKRIVYNYNLFPVKRDKKDRQIISTFLFYAQQLIDDLKYKYIERYTDGDETRTKNLLESVTTIIVPDETQFQNTGSEKFKKIENFMTTDTTTPLNFTTYYKIFLFILDNLLSGQETLSGRQEMEELINDIQLKLNKTILQSDLNNVLKQNNSQQITDKHNEIMSLFKQYKLYDINMLIHYLQLDYERLVSAKEAITSARNTGEEEKMFKGYDPRIIYDPTLLVNPPSPDKYTFIAFTEEEREDFHNYTGVTSDEFKFAFEGDTEPHKTHRQRVYTAMRLYIQNKIKELYRKIFTRNPDKNMLELVVDQLLENSKKDDTRTNAVENLSIIKTYIDQQISYYEHDVYDDEKIAQLDNMIEVYKSAQSALTSIQDMINIQIQKLQKDAQDINNITFSNVTPKIVALQQELKVLTDDKSSEAKHNRQDIITNKQHNNRLFQQNSDKYMKFLEEFLRIIDNNNDASSVGTLEFLDKIAKLNTVSTICNFETQKLNEASDNFNNKLKLELQPLY</sequence>
<dbReference type="SUPFAM" id="SSF52540">
    <property type="entry name" value="P-loop containing nucleoside triphosphate hydrolases"/>
    <property type="match status" value="1"/>
</dbReference>
<protein>
    <recommendedName>
        <fullName evidence="2">Kinesin motor domain-containing protein</fullName>
    </recommendedName>
</protein>
<dbReference type="EMBL" id="MN740219">
    <property type="protein sequence ID" value="QHT94328.1"/>
    <property type="molecule type" value="Genomic_DNA"/>
</dbReference>
<evidence type="ECO:0008006" key="2">
    <source>
        <dbReference type="Google" id="ProtNLM"/>
    </source>
</evidence>
<accession>A0A6C0IMA1</accession>
<dbReference type="InterPro" id="IPR036961">
    <property type="entry name" value="Kinesin_motor_dom_sf"/>
</dbReference>
<dbReference type="Gene3D" id="3.40.850.10">
    <property type="entry name" value="Kinesin motor domain"/>
    <property type="match status" value="1"/>
</dbReference>
<name>A0A6C0IMA1_9ZZZZ</name>
<proteinExistence type="predicted"/>